<keyword evidence="3" id="KW-1185">Reference proteome</keyword>
<keyword evidence="1" id="KW-1133">Transmembrane helix</keyword>
<proteinExistence type="predicted"/>
<dbReference type="AlphaFoldDB" id="A0AAF0Y223"/>
<protein>
    <submittedName>
        <fullName evidence="2">Uncharacterized protein</fullName>
    </submittedName>
</protein>
<gene>
    <name evidence="2" type="ORF">LOC62_01G000100</name>
</gene>
<keyword evidence="1" id="KW-0812">Transmembrane</keyword>
<evidence type="ECO:0000313" key="3">
    <source>
        <dbReference type="Proteomes" id="UP000827549"/>
    </source>
</evidence>
<dbReference type="RefSeq" id="XP_062622511.1">
    <property type="nucleotide sequence ID" value="XM_062766527.1"/>
</dbReference>
<dbReference type="GeneID" id="87803362"/>
<accession>A0AAF0Y223</accession>
<organism evidence="2 3">
    <name type="scientific">Vanrija pseudolonga</name>
    <dbReference type="NCBI Taxonomy" id="143232"/>
    <lineage>
        <taxon>Eukaryota</taxon>
        <taxon>Fungi</taxon>
        <taxon>Dikarya</taxon>
        <taxon>Basidiomycota</taxon>
        <taxon>Agaricomycotina</taxon>
        <taxon>Tremellomycetes</taxon>
        <taxon>Trichosporonales</taxon>
        <taxon>Trichosporonaceae</taxon>
        <taxon>Vanrija</taxon>
    </lineage>
</organism>
<reference evidence="2" key="1">
    <citation type="submission" date="2023-10" db="EMBL/GenBank/DDBJ databases">
        <authorList>
            <person name="Noh H."/>
        </authorList>
    </citation>
    <scope>NUCLEOTIDE SEQUENCE</scope>
    <source>
        <strain evidence="2">DUCC4014</strain>
    </source>
</reference>
<evidence type="ECO:0000256" key="1">
    <source>
        <dbReference type="SAM" id="Phobius"/>
    </source>
</evidence>
<dbReference type="EMBL" id="CP086714">
    <property type="protein sequence ID" value="WOO76479.1"/>
    <property type="molecule type" value="Genomic_DNA"/>
</dbReference>
<feature type="transmembrane region" description="Helical" evidence="1">
    <location>
        <begin position="115"/>
        <end position="135"/>
    </location>
</feature>
<keyword evidence="1" id="KW-0472">Membrane</keyword>
<sequence length="334" mass="36126">MKLATVLLRARQALYATLALLLHATLVLSSVLVHRWREAEVIGLHYPFLLLGWAASCLLLLAAHYLSLRSPSVRVELVALVTAFCTGFAAVHTLVKHLPASHPEIKRLGFWTHVVAAFAVDWMSYLVAIALYVGYRGHRALGPRAWKESVPSILAAVAPVQLPTDDEGGGDDETVAVDEARLTPAMVRVVGYAFAFATASATTVLGIIMSLWPDFPVRPPALVAAWAALTSLGILALGVRKRTTLRTESMGLGDLVLLGLVAMAYLSPWAAPEDCRQDALVFLLVLDLRVLLRTHRDGAAVGTFGEMTTARGLGWVFVPGEGDERTHLLRDDGE</sequence>
<feature type="transmembrane region" description="Helical" evidence="1">
    <location>
        <begin position="221"/>
        <end position="239"/>
    </location>
</feature>
<feature type="transmembrane region" description="Helical" evidence="1">
    <location>
        <begin position="189"/>
        <end position="209"/>
    </location>
</feature>
<feature type="transmembrane region" description="Helical" evidence="1">
    <location>
        <begin position="77"/>
        <end position="95"/>
    </location>
</feature>
<feature type="transmembrane region" description="Helical" evidence="1">
    <location>
        <begin position="45"/>
        <end position="65"/>
    </location>
</feature>
<name>A0AAF0Y223_9TREE</name>
<evidence type="ECO:0000313" key="2">
    <source>
        <dbReference type="EMBL" id="WOO76479.1"/>
    </source>
</evidence>
<dbReference type="Proteomes" id="UP000827549">
    <property type="component" value="Chromosome 1"/>
</dbReference>